<comment type="caution">
    <text evidence="2">The sequence shown here is derived from an EMBL/GenBank/DDBJ whole genome shotgun (WGS) entry which is preliminary data.</text>
</comment>
<dbReference type="Proteomes" id="UP001430360">
    <property type="component" value="Unassembled WGS sequence"/>
</dbReference>
<evidence type="ECO:0000256" key="1">
    <source>
        <dbReference type="SAM" id="MobiDB-lite"/>
    </source>
</evidence>
<keyword evidence="3" id="KW-1185">Reference proteome</keyword>
<reference evidence="2" key="1">
    <citation type="submission" date="2021-12" db="EMBL/GenBank/DDBJ databases">
        <authorList>
            <person name="Ulrich A."/>
        </authorList>
    </citation>
    <scope>NUCLEOTIDE SEQUENCE</scope>
    <source>
        <strain evidence="2">A1P009</strain>
    </source>
</reference>
<evidence type="ECO:0000313" key="3">
    <source>
        <dbReference type="Proteomes" id="UP001430360"/>
    </source>
</evidence>
<dbReference type="EMBL" id="JAJQKU010000001">
    <property type="protein sequence ID" value="MCD9096240.1"/>
    <property type="molecule type" value="Genomic_DNA"/>
</dbReference>
<name>A0ABS8U9T4_9GAMM</name>
<sequence>MSHRAWWLVIATIVLLGIAVAVQEGLRRNADDVSSPDAPGATAPDSSDASPAAAIAAGNAELRAAHDTAMQDAVSAVHAYLAALFKDDRSEADALWIHGRPASQGEADLRTLEDVTGLRVDNERPQPLDATPVPTALRIPVHLRIGGQGPLRRYSGYYDLRRDGETWRITAASIDPSPAQR</sequence>
<evidence type="ECO:0008006" key="4">
    <source>
        <dbReference type="Google" id="ProtNLM"/>
    </source>
</evidence>
<dbReference type="RefSeq" id="WP_232134711.1">
    <property type="nucleotide sequence ID" value="NZ_JAJQKU010000001.1"/>
</dbReference>
<reference evidence="2" key="2">
    <citation type="journal article" date="2022" name="Syst. Appl. Microbiol.">
        <title>Physiological and genomic characterisation of Luteimonas fraxinea sp. nov., a bacterial species associated with trees tolerant to ash dieback.</title>
        <authorList>
            <person name="Ulrich K."/>
            <person name="Becker R."/>
            <person name="Behrendt U."/>
            <person name="Kube M."/>
            <person name="Schneck V."/>
            <person name="Ulrich A."/>
        </authorList>
    </citation>
    <scope>NUCLEOTIDE SEQUENCE</scope>
    <source>
        <strain evidence="2">A1P009</strain>
    </source>
</reference>
<proteinExistence type="predicted"/>
<gene>
    <name evidence="2" type="ORF">LTT95_04730</name>
</gene>
<accession>A0ABS8U9T4</accession>
<organism evidence="2 3">
    <name type="scientific">Luteimonas fraxinea</name>
    <dbReference type="NCBI Taxonomy" id="2901869"/>
    <lineage>
        <taxon>Bacteria</taxon>
        <taxon>Pseudomonadati</taxon>
        <taxon>Pseudomonadota</taxon>
        <taxon>Gammaproteobacteria</taxon>
        <taxon>Lysobacterales</taxon>
        <taxon>Lysobacteraceae</taxon>
        <taxon>Luteimonas</taxon>
    </lineage>
</organism>
<feature type="region of interest" description="Disordered" evidence="1">
    <location>
        <begin position="29"/>
        <end position="51"/>
    </location>
</feature>
<evidence type="ECO:0000313" key="2">
    <source>
        <dbReference type="EMBL" id="MCD9096240.1"/>
    </source>
</evidence>
<feature type="compositionally biased region" description="Low complexity" evidence="1">
    <location>
        <begin position="35"/>
        <end position="51"/>
    </location>
</feature>
<protein>
    <recommendedName>
        <fullName evidence="4">Nuclear transport factor 2 family protein</fullName>
    </recommendedName>
</protein>